<keyword evidence="4" id="KW-0997">Cell inner membrane</keyword>
<dbReference type="EMBL" id="CP080095">
    <property type="protein sequence ID" value="QYD67849.1"/>
    <property type="molecule type" value="Genomic_DNA"/>
</dbReference>
<evidence type="ECO:0000313" key="10">
    <source>
        <dbReference type="Proteomes" id="UP000826462"/>
    </source>
</evidence>
<proteinExistence type="inferred from homology"/>
<dbReference type="InterPro" id="IPR027417">
    <property type="entry name" value="P-loop_NTPase"/>
</dbReference>
<evidence type="ECO:0000259" key="8">
    <source>
        <dbReference type="PROSITE" id="PS50893"/>
    </source>
</evidence>
<protein>
    <submittedName>
        <fullName evidence="9">ABC transporter ATP-binding protein</fullName>
    </submittedName>
</protein>
<feature type="domain" description="ABC transporter" evidence="8">
    <location>
        <begin position="49"/>
        <end position="268"/>
    </location>
</feature>
<keyword evidence="5" id="KW-0547">Nucleotide-binding</keyword>
<name>A0ABX8UGI6_9BURK</name>
<dbReference type="PROSITE" id="PS00211">
    <property type="entry name" value="ABC_TRANSPORTER_1"/>
    <property type="match status" value="1"/>
</dbReference>
<evidence type="ECO:0000256" key="6">
    <source>
        <dbReference type="ARBA" id="ARBA00022840"/>
    </source>
</evidence>
<dbReference type="PROSITE" id="PS50893">
    <property type="entry name" value="ABC_TRANSPORTER_2"/>
    <property type="match status" value="1"/>
</dbReference>
<dbReference type="PANTHER" id="PTHR46743">
    <property type="entry name" value="TEICHOIC ACIDS EXPORT ATP-BINDING PROTEIN TAGH"/>
    <property type="match status" value="1"/>
</dbReference>
<dbReference type="CDD" id="cd10147">
    <property type="entry name" value="Wzt_C-like"/>
    <property type="match status" value="1"/>
</dbReference>
<dbReference type="RefSeq" id="WP_219797154.1">
    <property type="nucleotide sequence ID" value="NZ_CP080095.1"/>
</dbReference>
<evidence type="ECO:0000256" key="5">
    <source>
        <dbReference type="ARBA" id="ARBA00022741"/>
    </source>
</evidence>
<feature type="region of interest" description="Disordered" evidence="7">
    <location>
        <begin position="474"/>
        <end position="493"/>
    </location>
</feature>
<keyword evidence="2" id="KW-0813">Transport</keyword>
<keyword evidence="4" id="KW-0472">Membrane</keyword>
<dbReference type="Gene3D" id="2.70.50.60">
    <property type="entry name" value="abc- transporter (atp binding component) like domain"/>
    <property type="match status" value="1"/>
</dbReference>
<dbReference type="Pfam" id="PF14524">
    <property type="entry name" value="Wzt_C"/>
    <property type="match status" value="1"/>
</dbReference>
<keyword evidence="3" id="KW-1003">Cell membrane</keyword>
<organism evidence="9 10">
    <name type="scientific">Paraburkholderia edwinii</name>
    <dbReference type="NCBI Taxonomy" id="2861782"/>
    <lineage>
        <taxon>Bacteria</taxon>
        <taxon>Pseudomonadati</taxon>
        <taxon>Pseudomonadota</taxon>
        <taxon>Betaproteobacteria</taxon>
        <taxon>Burkholderiales</taxon>
        <taxon>Burkholderiaceae</taxon>
        <taxon>Paraburkholderia</taxon>
    </lineage>
</organism>
<evidence type="ECO:0000256" key="3">
    <source>
        <dbReference type="ARBA" id="ARBA00022475"/>
    </source>
</evidence>
<dbReference type="InterPro" id="IPR029439">
    <property type="entry name" value="Wzt_C"/>
</dbReference>
<keyword evidence="10" id="KW-1185">Reference proteome</keyword>
<evidence type="ECO:0000256" key="2">
    <source>
        <dbReference type="ARBA" id="ARBA00022448"/>
    </source>
</evidence>
<dbReference type="InterPro" id="IPR017871">
    <property type="entry name" value="ABC_transporter-like_CS"/>
</dbReference>
<feature type="compositionally biased region" description="Low complexity" evidence="7">
    <location>
        <begin position="277"/>
        <end position="294"/>
    </location>
</feature>
<sequence length="493" mass="53763">MSFEDTVIEVRNLSKRYEIYKTPRDRLKQLILPRLHRTANQIGTALHITQPKPVQHYFREFWALRDVSFQVRRGETIGVIGRNGSGKSTLLQILAGTLAPTNGEVRVNGRVAALLELGSGFNPEFSGRENVYLNGRILGLSQREIEERYDQIVEFADIGDFIEQPVMTYSSGMFVRLAFAVQAHIDASIVIIDEALAVGDVFFRKKCYTRLEQLRDAGAAILLVSHSMPDIEQYCERAVLLDHGTCRFIGPSTEAAKHYYLLHQTDGRASIGEAARPAALPKDAASEPTSTSERPSSDAFIDLSTKSQVSNGSAHCVGVALCNKAGEPTNTFRQGDVAVFYYEFELTEDIGVPICGLVIQSERGTLVHGKNSWQSINDVPASLGAGSRVLCKQEVKLAIGPGEYVFEVGLASITHEIWAARDSMSHDEMSARHSRNCHVPNAGSFSVGLAMDHGVAKLTHHGVADLPGDISVSVEASPNPAGSTQGLVSSTNR</sequence>
<dbReference type="Gene3D" id="3.40.50.300">
    <property type="entry name" value="P-loop containing nucleotide triphosphate hydrolases"/>
    <property type="match status" value="1"/>
</dbReference>
<dbReference type="InterPro" id="IPR050683">
    <property type="entry name" value="Bact_Polysacc_Export_ATP-bd"/>
</dbReference>
<comment type="similarity">
    <text evidence="1">Belongs to the ABC transporter superfamily.</text>
</comment>
<reference evidence="9 10" key="1">
    <citation type="submission" date="2021-07" db="EMBL/GenBank/DDBJ databases">
        <title>Paraburkholderia edwinii protects Aspergillus sp. from phenazines by acting as a toxin sponge.</title>
        <authorList>
            <person name="Dahlstrom K.M."/>
            <person name="Newman D.K."/>
        </authorList>
    </citation>
    <scope>NUCLEOTIDE SEQUENCE [LARGE SCALE GENOMIC DNA]</scope>
    <source>
        <strain evidence="9 10">Pe01</strain>
    </source>
</reference>
<dbReference type="SUPFAM" id="SSF52540">
    <property type="entry name" value="P-loop containing nucleoside triphosphate hydrolases"/>
    <property type="match status" value="1"/>
</dbReference>
<accession>A0ABX8UGI6</accession>
<evidence type="ECO:0000256" key="1">
    <source>
        <dbReference type="ARBA" id="ARBA00005417"/>
    </source>
</evidence>
<evidence type="ECO:0000256" key="4">
    <source>
        <dbReference type="ARBA" id="ARBA00022519"/>
    </source>
</evidence>
<dbReference type="InterPro" id="IPR003593">
    <property type="entry name" value="AAA+_ATPase"/>
</dbReference>
<keyword evidence="6 9" id="KW-0067">ATP-binding</keyword>
<gene>
    <name evidence="9" type="ORF">KZJ38_16190</name>
</gene>
<dbReference type="SMART" id="SM00382">
    <property type="entry name" value="AAA"/>
    <property type="match status" value="1"/>
</dbReference>
<evidence type="ECO:0000313" key="9">
    <source>
        <dbReference type="EMBL" id="QYD67849.1"/>
    </source>
</evidence>
<dbReference type="InterPro" id="IPR015860">
    <property type="entry name" value="ABC_transpr_TagH-like"/>
</dbReference>
<dbReference type="Pfam" id="PF00005">
    <property type="entry name" value="ABC_tran"/>
    <property type="match status" value="1"/>
</dbReference>
<dbReference type="GO" id="GO:0005524">
    <property type="term" value="F:ATP binding"/>
    <property type="evidence" value="ECO:0007669"/>
    <property type="project" value="UniProtKB-KW"/>
</dbReference>
<dbReference type="PANTHER" id="PTHR46743:SF2">
    <property type="entry name" value="TEICHOIC ACIDS EXPORT ATP-BINDING PROTEIN TAGH"/>
    <property type="match status" value="1"/>
</dbReference>
<evidence type="ECO:0000256" key="7">
    <source>
        <dbReference type="SAM" id="MobiDB-lite"/>
    </source>
</evidence>
<dbReference type="CDD" id="cd03220">
    <property type="entry name" value="ABC_KpsT_Wzt"/>
    <property type="match status" value="1"/>
</dbReference>
<dbReference type="InterPro" id="IPR003439">
    <property type="entry name" value="ABC_transporter-like_ATP-bd"/>
</dbReference>
<feature type="region of interest" description="Disordered" evidence="7">
    <location>
        <begin position="277"/>
        <end position="298"/>
    </location>
</feature>
<dbReference type="Proteomes" id="UP000826462">
    <property type="component" value="Chromosome 1"/>
</dbReference>